<evidence type="ECO:0000313" key="6">
    <source>
        <dbReference type="EMBL" id="KAK4477419.1"/>
    </source>
</evidence>
<dbReference type="PANTHER" id="PTHR45959:SF2">
    <property type="entry name" value="BHLH TRANSCRIPTION FACTOR"/>
    <property type="match status" value="1"/>
</dbReference>
<comment type="caution">
    <text evidence="6">The sequence shown here is derived from an EMBL/GenBank/DDBJ whole genome shotgun (WGS) entry which is preliminary data.</text>
</comment>
<keyword evidence="7" id="KW-1185">Reference proteome</keyword>
<accession>A0ABR0CKW1</accession>
<keyword evidence="3" id="KW-0804">Transcription</keyword>
<feature type="region of interest" description="Disordered" evidence="5">
    <location>
        <begin position="197"/>
        <end position="239"/>
    </location>
</feature>
<reference evidence="6 7" key="1">
    <citation type="journal article" date="2023" name="bioRxiv">
        <title>Genome report: Whole genome sequence and annotation of Penstemon davidsonii.</title>
        <authorList>
            <person name="Ostevik K.L."/>
            <person name="Alabady M."/>
            <person name="Zhang M."/>
            <person name="Rausher M.D."/>
        </authorList>
    </citation>
    <scope>NUCLEOTIDE SEQUENCE [LARGE SCALE GENOMIC DNA]</scope>
    <source>
        <strain evidence="6">DNT005</strain>
        <tissue evidence="6">Whole leaf</tissue>
    </source>
</reference>
<protein>
    <submittedName>
        <fullName evidence="6">Uncharacterized protein</fullName>
    </submittedName>
</protein>
<dbReference type="InterPro" id="IPR036638">
    <property type="entry name" value="HLH_DNA-bd_sf"/>
</dbReference>
<name>A0ABR0CKW1_9LAMI</name>
<evidence type="ECO:0000256" key="1">
    <source>
        <dbReference type="ARBA" id="ARBA00004123"/>
    </source>
</evidence>
<evidence type="ECO:0000256" key="2">
    <source>
        <dbReference type="ARBA" id="ARBA00023015"/>
    </source>
</evidence>
<evidence type="ECO:0000256" key="3">
    <source>
        <dbReference type="ARBA" id="ARBA00023163"/>
    </source>
</evidence>
<proteinExistence type="predicted"/>
<keyword evidence="2" id="KW-0805">Transcription regulation</keyword>
<sequence length="459" mass="52106">MDKASVLGDAIKYFEHLQERVENLDEQAANQTMQSMVLVKKSQIIEEDEESSDEKTGSSEKRMLPKIEARACSNNILLRIQCEKQKGVLVNLLSKLDTLGLVVVGTNVIPFGVSTYDITITAETKAKGGVEPMQGELFMYTHSQLDENRDRSKWVDTRSRDTYLWVDTVGIGKKGTVYGLAELVSRILTLEERLQLSEEERQREKDEHRAILEEERQRDKDERQRDKEEHRAMLEESQRQMMEENRRQMEDFQPVRSVRPVKSVASRLTGSLSGPVLKTLIKVLFNFGKLVNHIEREQLLLFLSAIVPGLNKMDKASVLGDAIKYFEHLQERVENLDEQAANQTMQSTVLVKKTQIIEEDEESSDEKTGSSEKRMLPKIEARACNNNILLRIQCEKQKGVLVNLLSKLDTLGLVVVSSNVIPFGVSTYDITITAEMEEKISLNVKELVTVLIATLQPAA</sequence>
<evidence type="ECO:0000256" key="4">
    <source>
        <dbReference type="ARBA" id="ARBA00023242"/>
    </source>
</evidence>
<dbReference type="Gene3D" id="4.10.280.10">
    <property type="entry name" value="Helix-loop-helix DNA-binding domain"/>
    <property type="match status" value="1"/>
</dbReference>
<dbReference type="SUPFAM" id="SSF47459">
    <property type="entry name" value="HLH, helix-loop-helix DNA-binding domain"/>
    <property type="match status" value="1"/>
</dbReference>
<dbReference type="InterPro" id="IPR052610">
    <property type="entry name" value="bHLH_transcription_regulator"/>
</dbReference>
<evidence type="ECO:0000313" key="7">
    <source>
        <dbReference type="Proteomes" id="UP001291926"/>
    </source>
</evidence>
<dbReference type="Proteomes" id="UP001291926">
    <property type="component" value="Unassembled WGS sequence"/>
</dbReference>
<keyword evidence="4" id="KW-0539">Nucleus</keyword>
<organism evidence="6 7">
    <name type="scientific">Penstemon davidsonii</name>
    <dbReference type="NCBI Taxonomy" id="160366"/>
    <lineage>
        <taxon>Eukaryota</taxon>
        <taxon>Viridiplantae</taxon>
        <taxon>Streptophyta</taxon>
        <taxon>Embryophyta</taxon>
        <taxon>Tracheophyta</taxon>
        <taxon>Spermatophyta</taxon>
        <taxon>Magnoliopsida</taxon>
        <taxon>eudicotyledons</taxon>
        <taxon>Gunneridae</taxon>
        <taxon>Pentapetalae</taxon>
        <taxon>asterids</taxon>
        <taxon>lamiids</taxon>
        <taxon>Lamiales</taxon>
        <taxon>Plantaginaceae</taxon>
        <taxon>Cheloneae</taxon>
        <taxon>Penstemon</taxon>
    </lineage>
</organism>
<gene>
    <name evidence="6" type="ORF">RD792_016640</name>
</gene>
<evidence type="ECO:0000256" key="5">
    <source>
        <dbReference type="SAM" id="MobiDB-lite"/>
    </source>
</evidence>
<comment type="subcellular location">
    <subcellularLocation>
        <location evidence="1">Nucleus</location>
    </subcellularLocation>
</comment>
<dbReference type="PANTHER" id="PTHR45959">
    <property type="entry name" value="BHLH TRANSCRIPTION FACTOR"/>
    <property type="match status" value="1"/>
</dbReference>
<dbReference type="EMBL" id="JAYDYQ010002688">
    <property type="protein sequence ID" value="KAK4477419.1"/>
    <property type="molecule type" value="Genomic_DNA"/>
</dbReference>